<feature type="domain" description="Restriction endonuclease type II BpuJI N-terminal" evidence="1">
    <location>
        <begin position="4"/>
        <end position="272"/>
    </location>
</feature>
<evidence type="ECO:0000313" key="4">
    <source>
        <dbReference type="Proteomes" id="UP000655759"/>
    </source>
</evidence>
<dbReference type="Gene3D" id="1.10.10.2090">
    <property type="match status" value="1"/>
</dbReference>
<name>A0A812EYW7_9ARCH</name>
<protein>
    <recommendedName>
        <fullName evidence="5">Protein NO VEIN C-terminal domain-containing protein</fullName>
    </recommendedName>
</protein>
<evidence type="ECO:0008006" key="5">
    <source>
        <dbReference type="Google" id="ProtNLM"/>
    </source>
</evidence>
<evidence type="ECO:0000313" key="3">
    <source>
        <dbReference type="EMBL" id="CAE6485817.1"/>
    </source>
</evidence>
<dbReference type="RefSeq" id="WP_239654886.1">
    <property type="nucleotide sequence ID" value="NZ_CAJNAQ010000002.1"/>
</dbReference>
<proteinExistence type="predicted"/>
<evidence type="ECO:0000259" key="2">
    <source>
        <dbReference type="Pfam" id="PF13020"/>
    </source>
</evidence>
<dbReference type="Pfam" id="PF13020">
    <property type="entry name" value="NOV_C"/>
    <property type="match status" value="1"/>
</dbReference>
<dbReference type="Proteomes" id="UP000655759">
    <property type="component" value="Unassembled WGS sequence"/>
</dbReference>
<dbReference type="InterPro" id="IPR024975">
    <property type="entry name" value="NOV_C"/>
</dbReference>
<feature type="domain" description="Protein NO VEIN C-terminal" evidence="2">
    <location>
        <begin position="368"/>
        <end position="427"/>
    </location>
</feature>
<dbReference type="Gene3D" id="1.10.1740.180">
    <property type="match status" value="1"/>
</dbReference>
<gene>
    <name evidence="3" type="ORF">NUZ5A_20060</name>
</gene>
<dbReference type="EMBL" id="CAJNAQ010000002">
    <property type="protein sequence ID" value="CAE6485817.1"/>
    <property type="molecule type" value="Genomic_DNA"/>
</dbReference>
<sequence>MPRYETPEEFRYRIHHVRPRFKNNVERVLLFVATELSQLTPMTKKDFDKKFNRALRLFPGNAVAAEKTISNWRTEISSLFGMILHDPATEMCMPSDVAKRLAEKQDLVEFFKYFLYTFQYPGGHIKPHEVKKIIDKGIKFKPAQYILNLLDTAEKIKKRRFGISKAEATHCIFNDLRVTRDGCSASEVIKLLDNNRKSGLDYDWSGDIIRYAGDILDYMVYANLLKKNGEFYYLNLSEKEAILFFIKKSVWFNRYDRLYGTSFELSKLQEIGFTWLYYVSSFIGKIRFETDVLSYLNVDKAKYLRLESIAHKQLISEFMQRAARKQGVKTKDIGDTGEALVQGHECMILKKRSREDLIPKVVILPNHLAMGYDIRSFEPDDTFKFIEVKTTISNSSLDFNRFHLTDNEFNAAKSYDEKYYVYRLMITRAGIKLFVIRNPIKMYKKDLIEVTLGEGAEMQFKTNAGKFEELLIWGA</sequence>
<dbReference type="Gene3D" id="1.10.10.2080">
    <property type="match status" value="1"/>
</dbReference>
<comment type="caution">
    <text evidence="3">The sequence shown here is derived from an EMBL/GenBank/DDBJ whole genome shotgun (WGS) entry which is preliminary data.</text>
</comment>
<dbReference type="Pfam" id="PF11564">
    <property type="entry name" value="BpuJI_N"/>
    <property type="match status" value="1"/>
</dbReference>
<organism evidence="3 4">
    <name type="scientific">Candidatus Nitrosotenuis uzonensis</name>
    <dbReference type="NCBI Taxonomy" id="1407055"/>
    <lineage>
        <taxon>Archaea</taxon>
        <taxon>Nitrososphaerota</taxon>
        <taxon>Candidatus Nitrosotenuis</taxon>
    </lineage>
</organism>
<dbReference type="InterPro" id="IPR021108">
    <property type="entry name" value="Restrct_endonuc_II_BpuJI_N"/>
</dbReference>
<evidence type="ECO:0000259" key="1">
    <source>
        <dbReference type="Pfam" id="PF11564"/>
    </source>
</evidence>
<reference evidence="3" key="1">
    <citation type="submission" date="2021-02" db="EMBL/GenBank/DDBJ databases">
        <authorList>
            <person name="Han P."/>
        </authorList>
    </citation>
    <scope>NUCLEOTIDE SEQUENCE</scope>
    <source>
        <strain evidence="3">Candidatus Nitrosotenuis uzonensis 5A</strain>
    </source>
</reference>
<accession>A0A812EYW7</accession>
<dbReference type="AlphaFoldDB" id="A0A812EYW7"/>